<evidence type="ECO:0000256" key="1">
    <source>
        <dbReference type="SAM" id="Coils"/>
    </source>
</evidence>
<reference evidence="3" key="1">
    <citation type="submission" date="2018-05" db="EMBL/GenBank/DDBJ databases">
        <title>Ignatzschineria dubaiensis sp. nov., isolated from necrotic foot tissues of dromedaries (Camelus dromedarius) and associated maggots in Dubai, United Arab Emirates.</title>
        <authorList>
            <person name="Tsang C.C."/>
            <person name="Tang J.Y.M."/>
            <person name="Fong J.Y.H."/>
            <person name="Kinne J."/>
            <person name="Lee H.H."/>
            <person name="Joseph M."/>
            <person name="Jose S."/>
            <person name="Schuster R.K."/>
            <person name="Tang Y."/>
            <person name="Sivakumar S."/>
            <person name="Chen J.H.K."/>
            <person name="Teng J.L.L."/>
            <person name="Lau S.K.P."/>
            <person name="Wernery U."/>
            <person name="Woo P.C.Y."/>
        </authorList>
    </citation>
    <scope>NUCLEOTIDE SEQUENCE [LARGE SCALE GENOMIC DNA]</scope>
    <source>
        <strain evidence="3">KCTC 22644</strain>
    </source>
</reference>
<keyword evidence="1" id="KW-0175">Coiled coil</keyword>
<dbReference type="InterPro" id="IPR021804">
    <property type="entry name" value="DUF3375"/>
</dbReference>
<organism evidence="2 3">
    <name type="scientific">Ignatzschineria ureiclastica</name>
    <dbReference type="NCBI Taxonomy" id="472582"/>
    <lineage>
        <taxon>Bacteria</taxon>
        <taxon>Pseudomonadati</taxon>
        <taxon>Pseudomonadota</taxon>
        <taxon>Gammaproteobacteria</taxon>
        <taxon>Cardiobacteriales</taxon>
        <taxon>Ignatzschineriaceae</taxon>
        <taxon>Ignatzschineria</taxon>
    </lineage>
</organism>
<dbReference type="AlphaFoldDB" id="A0A2U2ACS7"/>
<comment type="caution">
    <text evidence="2">The sequence shown here is derived from an EMBL/GenBank/DDBJ whole genome shotgun (WGS) entry which is preliminary data.</text>
</comment>
<sequence>MTMEEAFMNFIPQLLQFKIQQEESLVWKLLRADNAPYILAFISALFSEDKEIPYTQARLKLDHYIKAGLQQDLWNAGEQSASDYLRAWIYEGWLRESNDHLLTTDASEVALRFIYSLQERRLGTTASHFRIVQEAVRDLTITLTQNVEERIALLQAEQIALQREIDDLQQYGIVPLKAEEKREKILEVFYLASQLTDDFRKIEEEIRQLDQSIRMKMIEQNRTKGEILTQILEAEETLFNETEAGSSFESFYKLLCDAHHFNEFRLQLRHLVQSELGQYLKPPQQKYLYSLAQVLSREGERVRAIRRKTTESLRTFIEHDLYEDNQAVAKLIMRLERQLLQLKNEGIDVRNCTLPLSLPTGVPMITSPMSMRLRVPDEEIEISQITTQKNSRTVSATILNYLETVNILELAQKVKSLLIARNMALSIGQILEYLPPRFGLEEVVAHIRIARRIGAPQLPLQESVMVTDQYGDIALKLPKIVLSAAQFPDDFSEWMV</sequence>
<protein>
    <submittedName>
        <fullName evidence="2">DUF3375 domain-containing protein</fullName>
    </submittedName>
</protein>
<name>A0A2U2ACS7_9GAMM</name>
<dbReference type="Pfam" id="PF11855">
    <property type="entry name" value="DUF3375"/>
    <property type="match status" value="1"/>
</dbReference>
<gene>
    <name evidence="2" type="ORF">DC083_09135</name>
</gene>
<dbReference type="Proteomes" id="UP000245020">
    <property type="component" value="Unassembled WGS sequence"/>
</dbReference>
<evidence type="ECO:0000313" key="2">
    <source>
        <dbReference type="EMBL" id="PWD80464.1"/>
    </source>
</evidence>
<evidence type="ECO:0000313" key="3">
    <source>
        <dbReference type="Proteomes" id="UP000245020"/>
    </source>
</evidence>
<dbReference type="EMBL" id="QEWQ01000006">
    <property type="protein sequence ID" value="PWD80464.1"/>
    <property type="molecule type" value="Genomic_DNA"/>
</dbReference>
<proteinExistence type="predicted"/>
<feature type="coiled-coil region" evidence="1">
    <location>
        <begin position="144"/>
        <end position="212"/>
    </location>
</feature>
<keyword evidence="3" id="KW-1185">Reference proteome</keyword>
<accession>A0A2U2ACS7</accession>